<dbReference type="InterPro" id="IPR050484">
    <property type="entry name" value="Transf_Hexapept/Carb_Anhydrase"/>
</dbReference>
<sequence>MAIYQLGSRVPKIDPSAYVFDGAVIIGAVEIGANASIWAFAALRGDNEPIIVGAGSNVQESCVLHTDPGFPLTIGENVSIGHQAMLHGCTIGEGSLIGIQAIVLNGARIGRNCLIGAGALIPEGKEIPDNSLVVGAPGRVIRTLTPEHIERLRATQASYMRRAAQYRQELKRID</sequence>
<dbReference type="RefSeq" id="WP_148814143.1">
    <property type="nucleotide sequence ID" value="NZ_CP043046.1"/>
</dbReference>
<accession>A0A5C0AY53</accession>
<evidence type="ECO:0000313" key="1">
    <source>
        <dbReference type="EMBL" id="QEI05760.1"/>
    </source>
</evidence>
<name>A0A5C0AY53_9BURK</name>
<keyword evidence="2" id="KW-1185">Reference proteome</keyword>
<reference evidence="1 2" key="1">
    <citation type="submission" date="2019-08" db="EMBL/GenBank/DDBJ databases">
        <title>Amphibian skin-associated Pigmentiphaga: genome sequence and occurrence across geography and hosts.</title>
        <authorList>
            <person name="Bletz M.C."/>
            <person name="Bunk B."/>
            <person name="Sproeer C."/>
            <person name="Biwer P."/>
            <person name="Reiter S."/>
            <person name="Rabemananjara F.C.E."/>
            <person name="Schulz S."/>
            <person name="Overmann J."/>
            <person name="Vences M."/>
        </authorList>
    </citation>
    <scope>NUCLEOTIDE SEQUENCE [LARGE SCALE GENOMIC DNA]</scope>
    <source>
        <strain evidence="1 2">Mada1488</strain>
    </source>
</reference>
<protein>
    <submittedName>
        <fullName evidence="1">Gamma carbonic anhydrase family protein</fullName>
    </submittedName>
</protein>
<dbReference type="InterPro" id="IPR011004">
    <property type="entry name" value="Trimer_LpxA-like_sf"/>
</dbReference>
<dbReference type="InterPro" id="IPR001451">
    <property type="entry name" value="Hexapep"/>
</dbReference>
<evidence type="ECO:0000313" key="2">
    <source>
        <dbReference type="Proteomes" id="UP000325161"/>
    </source>
</evidence>
<dbReference type="AlphaFoldDB" id="A0A5C0AY53"/>
<dbReference type="Proteomes" id="UP000325161">
    <property type="component" value="Chromosome"/>
</dbReference>
<dbReference type="KEGG" id="pacr:FXN63_07795"/>
<dbReference type="CDD" id="cd04645">
    <property type="entry name" value="LbH_gamma_CA_like"/>
    <property type="match status" value="1"/>
</dbReference>
<dbReference type="PANTHER" id="PTHR13061:SF29">
    <property type="entry name" value="GAMMA CARBONIC ANHYDRASE-LIKE 1, MITOCHONDRIAL-RELATED"/>
    <property type="match status" value="1"/>
</dbReference>
<proteinExistence type="predicted"/>
<dbReference type="SUPFAM" id="SSF51161">
    <property type="entry name" value="Trimeric LpxA-like enzymes"/>
    <property type="match status" value="1"/>
</dbReference>
<dbReference type="InterPro" id="IPR047324">
    <property type="entry name" value="LbH_gamma_CA-like"/>
</dbReference>
<dbReference type="OrthoDB" id="9803036at2"/>
<gene>
    <name evidence="1" type="ORF">FXN63_07795</name>
</gene>
<dbReference type="PANTHER" id="PTHR13061">
    <property type="entry name" value="DYNACTIN SUBUNIT P25"/>
    <property type="match status" value="1"/>
</dbReference>
<dbReference type="Gene3D" id="2.160.10.10">
    <property type="entry name" value="Hexapeptide repeat proteins"/>
    <property type="match status" value="1"/>
</dbReference>
<dbReference type="EMBL" id="CP043046">
    <property type="protein sequence ID" value="QEI05760.1"/>
    <property type="molecule type" value="Genomic_DNA"/>
</dbReference>
<dbReference type="Pfam" id="PF00132">
    <property type="entry name" value="Hexapep"/>
    <property type="match status" value="1"/>
</dbReference>
<organism evidence="1 2">
    <name type="scientific">Pigmentiphaga aceris</name>
    <dbReference type="NCBI Taxonomy" id="1940612"/>
    <lineage>
        <taxon>Bacteria</taxon>
        <taxon>Pseudomonadati</taxon>
        <taxon>Pseudomonadota</taxon>
        <taxon>Betaproteobacteria</taxon>
        <taxon>Burkholderiales</taxon>
        <taxon>Alcaligenaceae</taxon>
        <taxon>Pigmentiphaga</taxon>
    </lineage>
</organism>